<organism evidence="2 3">
    <name type="scientific">Aspergillus pseudocaelatus</name>
    <dbReference type="NCBI Taxonomy" id="1825620"/>
    <lineage>
        <taxon>Eukaryota</taxon>
        <taxon>Fungi</taxon>
        <taxon>Dikarya</taxon>
        <taxon>Ascomycota</taxon>
        <taxon>Pezizomycotina</taxon>
        <taxon>Eurotiomycetes</taxon>
        <taxon>Eurotiomycetidae</taxon>
        <taxon>Eurotiales</taxon>
        <taxon>Aspergillaceae</taxon>
        <taxon>Aspergillus</taxon>
        <taxon>Aspergillus subgen. Circumdati</taxon>
    </lineage>
</organism>
<feature type="transmembrane region" description="Helical" evidence="1">
    <location>
        <begin position="12"/>
        <end position="33"/>
    </location>
</feature>
<protein>
    <recommendedName>
        <fullName evidence="4">Secreted protein</fullName>
    </recommendedName>
</protein>
<proteinExistence type="predicted"/>
<sequence>MTCFSCGLLSQFLILIFFFLFVFPFWEVNIKLLQLAGVLRHLRESFYAQPDRVLRVGGIGGRRSCGVTDGLQSQDL</sequence>
<evidence type="ECO:0000313" key="2">
    <source>
        <dbReference type="EMBL" id="KAE8421921.1"/>
    </source>
</evidence>
<gene>
    <name evidence="2" type="ORF">BDV36DRAFT_18487</name>
</gene>
<dbReference type="EMBL" id="ML735697">
    <property type="protein sequence ID" value="KAE8421921.1"/>
    <property type="molecule type" value="Genomic_DNA"/>
</dbReference>
<keyword evidence="3" id="KW-1185">Reference proteome</keyword>
<keyword evidence="1" id="KW-0472">Membrane</keyword>
<evidence type="ECO:0000256" key="1">
    <source>
        <dbReference type="SAM" id="Phobius"/>
    </source>
</evidence>
<reference evidence="2 3" key="1">
    <citation type="submission" date="2019-04" db="EMBL/GenBank/DDBJ databases">
        <authorList>
            <consortium name="DOE Joint Genome Institute"/>
            <person name="Mondo S."/>
            <person name="Kjaerbolling I."/>
            <person name="Vesth T."/>
            <person name="Frisvad J.C."/>
            <person name="Nybo J.L."/>
            <person name="Theobald S."/>
            <person name="Kildgaard S."/>
            <person name="Isbrandt T."/>
            <person name="Kuo A."/>
            <person name="Sato A."/>
            <person name="Lyhne E.K."/>
            <person name="Kogle M.E."/>
            <person name="Wiebenga A."/>
            <person name="Kun R.S."/>
            <person name="Lubbers R.J."/>
            <person name="Makela M.R."/>
            <person name="Barry K."/>
            <person name="Chovatia M."/>
            <person name="Clum A."/>
            <person name="Daum C."/>
            <person name="Haridas S."/>
            <person name="He G."/>
            <person name="LaButti K."/>
            <person name="Lipzen A."/>
            <person name="Riley R."/>
            <person name="Salamov A."/>
            <person name="Simmons B.A."/>
            <person name="Magnuson J.K."/>
            <person name="Henrissat B."/>
            <person name="Mortensen U.H."/>
            <person name="Larsen T.O."/>
            <person name="Devries R.P."/>
            <person name="Grigoriev I.V."/>
            <person name="Machida M."/>
            <person name="Baker S.E."/>
            <person name="Andersen M.R."/>
            <person name="Cantor M.N."/>
            <person name="Hua S.X."/>
        </authorList>
    </citation>
    <scope>NUCLEOTIDE SEQUENCE [LARGE SCALE GENOMIC DNA]</scope>
    <source>
        <strain evidence="2 3">CBS 117616</strain>
    </source>
</reference>
<evidence type="ECO:0000313" key="3">
    <source>
        <dbReference type="Proteomes" id="UP000325395"/>
    </source>
</evidence>
<evidence type="ECO:0008006" key="4">
    <source>
        <dbReference type="Google" id="ProtNLM"/>
    </source>
</evidence>
<keyword evidence="1" id="KW-0812">Transmembrane</keyword>
<keyword evidence="1" id="KW-1133">Transmembrane helix</keyword>
<accession>A0ABQ6X1F7</accession>
<dbReference type="Proteomes" id="UP000325395">
    <property type="component" value="Unassembled WGS sequence"/>
</dbReference>
<name>A0ABQ6X1F7_9EURO</name>